<sequence precursor="true">MLKTIFTTFILVFIAELGDKTQLSTMMLASKSNSIWHVFLGSSLALILSSLLGVFAGSLLHKYIPIYYIQLISGGAFIIIGILLLSGKI</sequence>
<comment type="subcellular location">
    <subcellularLocation>
        <location evidence="1 6">Membrane</location>
        <topology evidence="1 6">Multi-pass membrane protein</topology>
    </subcellularLocation>
</comment>
<evidence type="ECO:0000313" key="8">
    <source>
        <dbReference type="Proteomes" id="UP000036923"/>
    </source>
</evidence>
<feature type="transmembrane region" description="Helical" evidence="6">
    <location>
        <begin position="67"/>
        <end position="86"/>
    </location>
</feature>
<dbReference type="Proteomes" id="UP000036923">
    <property type="component" value="Unassembled WGS sequence"/>
</dbReference>
<dbReference type="RefSeq" id="WP_036943272.1">
    <property type="nucleotide sequence ID" value="NZ_JQKC01000021.1"/>
</dbReference>
<name>A0A0L6JV75_9FIRM</name>
<dbReference type="InterPro" id="IPR001727">
    <property type="entry name" value="GDT1-like"/>
</dbReference>
<dbReference type="GO" id="GO:0016020">
    <property type="term" value="C:membrane"/>
    <property type="evidence" value="ECO:0007669"/>
    <property type="project" value="UniProtKB-SubCell"/>
</dbReference>
<dbReference type="PANTHER" id="PTHR12608">
    <property type="entry name" value="TRANSMEMBRANE PROTEIN HTP-1 RELATED"/>
    <property type="match status" value="1"/>
</dbReference>
<feature type="transmembrane region" description="Helical" evidence="6">
    <location>
        <begin position="34"/>
        <end position="55"/>
    </location>
</feature>
<comment type="caution">
    <text evidence="6">Lacks conserved residue(s) required for the propagation of feature annotation.</text>
</comment>
<dbReference type="GO" id="GO:0046873">
    <property type="term" value="F:metal ion transmembrane transporter activity"/>
    <property type="evidence" value="ECO:0007669"/>
    <property type="project" value="InterPro"/>
</dbReference>
<evidence type="ECO:0000256" key="3">
    <source>
        <dbReference type="ARBA" id="ARBA00022692"/>
    </source>
</evidence>
<proteinExistence type="inferred from homology"/>
<dbReference type="OrthoDB" id="9801356at2"/>
<organism evidence="7 8">
    <name type="scientific">Pseudobacteroides cellulosolvens ATCC 35603 = DSM 2933</name>
    <dbReference type="NCBI Taxonomy" id="398512"/>
    <lineage>
        <taxon>Bacteria</taxon>
        <taxon>Bacillati</taxon>
        <taxon>Bacillota</taxon>
        <taxon>Clostridia</taxon>
        <taxon>Eubacteriales</taxon>
        <taxon>Oscillospiraceae</taxon>
        <taxon>Pseudobacteroides</taxon>
    </lineage>
</organism>
<evidence type="ECO:0000256" key="2">
    <source>
        <dbReference type="ARBA" id="ARBA00009190"/>
    </source>
</evidence>
<keyword evidence="3 6" id="KW-0812">Transmembrane</keyword>
<comment type="similarity">
    <text evidence="2 6">Belongs to the GDT1 family.</text>
</comment>
<accession>A0A0L6JV75</accession>
<evidence type="ECO:0000256" key="6">
    <source>
        <dbReference type="RuleBase" id="RU365102"/>
    </source>
</evidence>
<reference evidence="8" key="1">
    <citation type="submission" date="2015-07" db="EMBL/GenBank/DDBJ databases">
        <title>Near-Complete Genome Sequence of the Cellulolytic Bacterium Bacteroides (Pseudobacteroides) cellulosolvens ATCC 35603.</title>
        <authorList>
            <person name="Dassa B."/>
            <person name="Utturkar S.M."/>
            <person name="Klingeman D.M."/>
            <person name="Hurt R.A."/>
            <person name="Keller M."/>
            <person name="Xu J."/>
            <person name="Reddy Y.H.K."/>
            <person name="Borovok I."/>
            <person name="Grinberg I.R."/>
            <person name="Lamed R."/>
            <person name="Zhivin O."/>
            <person name="Bayer E.A."/>
            <person name="Brown S.D."/>
        </authorList>
    </citation>
    <scope>NUCLEOTIDE SEQUENCE [LARGE SCALE GENOMIC DNA]</scope>
    <source>
        <strain evidence="8">DSM 2933</strain>
    </source>
</reference>
<dbReference type="AlphaFoldDB" id="A0A0L6JV75"/>
<comment type="caution">
    <text evidence="7">The sequence shown here is derived from an EMBL/GenBank/DDBJ whole genome shotgun (WGS) entry which is preliminary data.</text>
</comment>
<keyword evidence="5 6" id="KW-0472">Membrane</keyword>
<gene>
    <name evidence="7" type="ORF">Bccel_5023</name>
</gene>
<dbReference type="PANTHER" id="PTHR12608:SF1">
    <property type="entry name" value="TRANSMEMBRANE PROTEIN 165"/>
    <property type="match status" value="1"/>
</dbReference>
<dbReference type="EMBL" id="LGTC01000001">
    <property type="protein sequence ID" value="KNY29746.1"/>
    <property type="molecule type" value="Genomic_DNA"/>
</dbReference>
<evidence type="ECO:0000256" key="1">
    <source>
        <dbReference type="ARBA" id="ARBA00004141"/>
    </source>
</evidence>
<protein>
    <recommendedName>
        <fullName evidence="6">GDT1 family protein</fullName>
    </recommendedName>
</protein>
<dbReference type="Pfam" id="PF01169">
    <property type="entry name" value="GDT1"/>
    <property type="match status" value="1"/>
</dbReference>
<evidence type="ECO:0000256" key="4">
    <source>
        <dbReference type="ARBA" id="ARBA00022989"/>
    </source>
</evidence>
<keyword evidence="4 6" id="KW-1133">Transmembrane helix</keyword>
<keyword evidence="8" id="KW-1185">Reference proteome</keyword>
<evidence type="ECO:0000313" key="7">
    <source>
        <dbReference type="EMBL" id="KNY29746.1"/>
    </source>
</evidence>
<evidence type="ECO:0000256" key="5">
    <source>
        <dbReference type="ARBA" id="ARBA00023136"/>
    </source>
</evidence>